<protein>
    <recommendedName>
        <fullName evidence="4">Transmembrane protein</fullName>
    </recommendedName>
</protein>
<evidence type="ECO:0000313" key="2">
    <source>
        <dbReference type="EMBL" id="KAJ5107888.1"/>
    </source>
</evidence>
<gene>
    <name evidence="2" type="ORF">N7456_004563</name>
</gene>
<dbReference type="OrthoDB" id="5427664at2759"/>
<reference evidence="2" key="1">
    <citation type="submission" date="2022-11" db="EMBL/GenBank/DDBJ databases">
        <authorList>
            <person name="Petersen C."/>
        </authorList>
    </citation>
    <scope>NUCLEOTIDE SEQUENCE</scope>
    <source>
        <strain evidence="2">IBT 30069</strain>
    </source>
</reference>
<proteinExistence type="predicted"/>
<keyword evidence="1" id="KW-0472">Membrane</keyword>
<keyword evidence="1" id="KW-1133">Transmembrane helix</keyword>
<dbReference type="PANTHER" id="PTHR37577">
    <property type="entry name" value="INTEGRAL MEMBRANE PROTEIN"/>
    <property type="match status" value="1"/>
</dbReference>
<feature type="transmembrane region" description="Helical" evidence="1">
    <location>
        <begin position="50"/>
        <end position="69"/>
    </location>
</feature>
<dbReference type="AlphaFoldDB" id="A0A9W9FWS9"/>
<feature type="transmembrane region" description="Helical" evidence="1">
    <location>
        <begin position="110"/>
        <end position="132"/>
    </location>
</feature>
<comment type="caution">
    <text evidence="2">The sequence shown here is derived from an EMBL/GenBank/DDBJ whole genome shotgun (WGS) entry which is preliminary data.</text>
</comment>
<feature type="transmembrane region" description="Helical" evidence="1">
    <location>
        <begin position="177"/>
        <end position="197"/>
    </location>
</feature>
<evidence type="ECO:0000256" key="1">
    <source>
        <dbReference type="SAM" id="Phobius"/>
    </source>
</evidence>
<reference evidence="2" key="2">
    <citation type="journal article" date="2023" name="IMA Fungus">
        <title>Comparative genomic study of the Penicillium genus elucidates a diverse pangenome and 15 lateral gene transfer events.</title>
        <authorList>
            <person name="Petersen C."/>
            <person name="Sorensen T."/>
            <person name="Nielsen M.R."/>
            <person name="Sondergaard T.E."/>
            <person name="Sorensen J.L."/>
            <person name="Fitzpatrick D.A."/>
            <person name="Frisvad J.C."/>
            <person name="Nielsen K.L."/>
        </authorList>
    </citation>
    <scope>NUCLEOTIDE SEQUENCE</scope>
    <source>
        <strain evidence="2">IBT 30069</strain>
    </source>
</reference>
<organism evidence="2 3">
    <name type="scientific">Penicillium angulare</name>
    <dbReference type="NCBI Taxonomy" id="116970"/>
    <lineage>
        <taxon>Eukaryota</taxon>
        <taxon>Fungi</taxon>
        <taxon>Dikarya</taxon>
        <taxon>Ascomycota</taxon>
        <taxon>Pezizomycotina</taxon>
        <taxon>Eurotiomycetes</taxon>
        <taxon>Eurotiomycetidae</taxon>
        <taxon>Eurotiales</taxon>
        <taxon>Aspergillaceae</taxon>
        <taxon>Penicillium</taxon>
    </lineage>
</organism>
<feature type="transmembrane region" description="Helical" evidence="1">
    <location>
        <begin position="426"/>
        <end position="445"/>
    </location>
</feature>
<sequence length="465" mass="52069">MISGFVQLPQGLPSYHWMAIIDLAWFSSLTHLACLTILRGYLHHHSVERMLRVIAMACLATLLVIALSFTSSYSWANVAVLQGVTLSYEEATPTHAAICHMGVADFQMHLFGYLPMIFSIIMIVFGFLSRLIKLYKTVSVGFLHKTRVWLGIRARHLLCIVFNWCCTGAGQGLKRRLLYRPLLTVYLAARLLVDAWLSMLLEVAWLLAGFVWGSLRLMSLLLVVRQVMVDSSMIADTDNENKSWGFGQVVSIALLLAPFITFAGFFNDESPNLGRKAENSHDNSFPLEDQSSDLMEVPLMSPCNANTKDPEDPENDWNDHWELLGAAVTYLTTMSLALAVCTFAFSSSDTIVVGLIGVRIPLVIALLSFFELMLFSLTIEVDFTGLSSRGRKALHLVNIFLFAASPFPIFVLQVTNPSYIPSESGYSWFGNYWFMILAACFYVLYTIPRSLSDHAHIGHSLRPRV</sequence>
<feature type="transmembrane region" description="Helical" evidence="1">
    <location>
        <begin position="396"/>
        <end position="414"/>
    </location>
</feature>
<accession>A0A9W9FWS9</accession>
<feature type="transmembrane region" description="Helical" evidence="1">
    <location>
        <begin position="15"/>
        <end position="38"/>
    </location>
</feature>
<name>A0A9W9FWS9_9EURO</name>
<evidence type="ECO:0000313" key="3">
    <source>
        <dbReference type="Proteomes" id="UP001149165"/>
    </source>
</evidence>
<feature type="transmembrane region" description="Helical" evidence="1">
    <location>
        <begin position="204"/>
        <end position="224"/>
    </location>
</feature>
<feature type="transmembrane region" description="Helical" evidence="1">
    <location>
        <begin position="244"/>
        <end position="266"/>
    </location>
</feature>
<feature type="transmembrane region" description="Helical" evidence="1">
    <location>
        <begin position="323"/>
        <end position="345"/>
    </location>
</feature>
<dbReference type="PANTHER" id="PTHR37577:SF1">
    <property type="entry name" value="INTEGRAL MEMBRANE PROTEIN"/>
    <property type="match status" value="1"/>
</dbReference>
<dbReference type="InterPro" id="IPR053018">
    <property type="entry name" value="Elsinochrome_Biosynth-Asso"/>
</dbReference>
<evidence type="ECO:0008006" key="4">
    <source>
        <dbReference type="Google" id="ProtNLM"/>
    </source>
</evidence>
<feature type="transmembrane region" description="Helical" evidence="1">
    <location>
        <begin position="351"/>
        <end position="375"/>
    </location>
</feature>
<keyword evidence="3" id="KW-1185">Reference proteome</keyword>
<keyword evidence="1" id="KW-0812">Transmembrane</keyword>
<dbReference type="Proteomes" id="UP001149165">
    <property type="component" value="Unassembled WGS sequence"/>
</dbReference>
<dbReference type="EMBL" id="JAPQKH010000003">
    <property type="protein sequence ID" value="KAJ5107888.1"/>
    <property type="molecule type" value="Genomic_DNA"/>
</dbReference>